<keyword evidence="7" id="KW-1185">Reference proteome</keyword>
<keyword evidence="3" id="KW-0963">Cytoplasm</keyword>
<comment type="similarity">
    <text evidence="2">Belongs to the MLF family.</text>
</comment>
<evidence type="ECO:0000313" key="7">
    <source>
        <dbReference type="Proteomes" id="UP000004994"/>
    </source>
</evidence>
<dbReference type="PANTHER" id="PTHR13105">
    <property type="entry name" value="MYELOID LEUKEMIA FACTOR"/>
    <property type="match status" value="1"/>
</dbReference>
<evidence type="ECO:0000256" key="1">
    <source>
        <dbReference type="ARBA" id="ARBA00004496"/>
    </source>
</evidence>
<dbReference type="Pfam" id="PF10248">
    <property type="entry name" value="Mlf1IP"/>
    <property type="match status" value="1"/>
</dbReference>
<evidence type="ECO:0000256" key="4">
    <source>
        <dbReference type="ARBA" id="ARBA00022553"/>
    </source>
</evidence>
<feature type="compositionally biased region" description="Polar residues" evidence="5">
    <location>
        <begin position="277"/>
        <end position="291"/>
    </location>
</feature>
<accession>A0A3Q7EK89</accession>
<proteinExistence type="inferred from homology"/>
<organism evidence="6">
    <name type="scientific">Solanum lycopersicum</name>
    <name type="common">Tomato</name>
    <name type="synonym">Lycopersicon esculentum</name>
    <dbReference type="NCBI Taxonomy" id="4081"/>
    <lineage>
        <taxon>Eukaryota</taxon>
        <taxon>Viridiplantae</taxon>
        <taxon>Streptophyta</taxon>
        <taxon>Embryophyta</taxon>
        <taxon>Tracheophyta</taxon>
        <taxon>Spermatophyta</taxon>
        <taxon>Magnoliopsida</taxon>
        <taxon>eudicotyledons</taxon>
        <taxon>Gunneridae</taxon>
        <taxon>Pentapetalae</taxon>
        <taxon>asterids</taxon>
        <taxon>lamiids</taxon>
        <taxon>Solanales</taxon>
        <taxon>Solanaceae</taxon>
        <taxon>Solanoideae</taxon>
        <taxon>Solaneae</taxon>
        <taxon>Solanum</taxon>
        <taxon>Solanum subgen. Lycopersicon</taxon>
    </lineage>
</organism>
<reference evidence="6" key="2">
    <citation type="submission" date="2019-01" db="UniProtKB">
        <authorList>
            <consortium name="EnsemblPlants"/>
        </authorList>
    </citation>
    <scope>IDENTIFICATION</scope>
    <source>
        <strain evidence="6">cv. Heinz 1706</strain>
    </source>
</reference>
<feature type="region of interest" description="Disordered" evidence="5">
    <location>
        <begin position="541"/>
        <end position="561"/>
    </location>
</feature>
<evidence type="ECO:0000313" key="6">
    <source>
        <dbReference type="EnsemblPlants" id="Solyc01g091260.3.1"/>
    </source>
</evidence>
<feature type="region of interest" description="Disordered" evidence="5">
    <location>
        <begin position="270"/>
        <end position="306"/>
    </location>
</feature>
<feature type="compositionally biased region" description="Basic and acidic residues" evidence="5">
    <location>
        <begin position="89"/>
        <end position="117"/>
    </location>
</feature>
<dbReference type="STRING" id="4081.A0A3Q7EK89"/>
<dbReference type="InParanoid" id="A0A3Q7EK89"/>
<dbReference type="OMA" id="YICSEGK"/>
<dbReference type="GO" id="GO:0005737">
    <property type="term" value="C:cytoplasm"/>
    <property type="evidence" value="ECO:0007669"/>
    <property type="project" value="UniProtKB-SubCell"/>
</dbReference>
<feature type="region of interest" description="Disordered" evidence="5">
    <location>
        <begin position="29"/>
        <end position="117"/>
    </location>
</feature>
<dbReference type="AlphaFoldDB" id="A0A3Q7EK89"/>
<dbReference type="Proteomes" id="UP000004994">
    <property type="component" value="Chromosome 1"/>
</dbReference>
<name>A0A3Q7EK89_SOLLC</name>
<dbReference type="InterPro" id="IPR019376">
    <property type="entry name" value="Myeloid_leukemia_factor"/>
</dbReference>
<evidence type="ECO:0000256" key="3">
    <source>
        <dbReference type="ARBA" id="ARBA00022490"/>
    </source>
</evidence>
<feature type="region of interest" description="Disordered" evidence="5">
    <location>
        <begin position="342"/>
        <end position="376"/>
    </location>
</feature>
<feature type="compositionally biased region" description="Acidic residues" evidence="5">
    <location>
        <begin position="65"/>
        <end position="83"/>
    </location>
</feature>
<evidence type="ECO:0000256" key="5">
    <source>
        <dbReference type="SAM" id="MobiDB-lite"/>
    </source>
</evidence>
<dbReference type="PaxDb" id="4081-Solyc01g091270.2.1"/>
<evidence type="ECO:0000256" key="2">
    <source>
        <dbReference type="ARBA" id="ARBA00008332"/>
    </source>
</evidence>
<reference evidence="6" key="1">
    <citation type="journal article" date="2012" name="Nature">
        <title>The tomato genome sequence provides insights into fleshy fruit evolution.</title>
        <authorList>
            <consortium name="Tomato Genome Consortium"/>
        </authorList>
    </citation>
    <scope>NUCLEOTIDE SEQUENCE [LARGE SCALE GENOMIC DNA]</scope>
    <source>
        <strain evidence="6">cv. Heinz 1706</strain>
    </source>
</reference>
<dbReference type="Gramene" id="Solyc01g091260.3.1">
    <property type="protein sequence ID" value="Solyc01g091260.3.1"/>
    <property type="gene ID" value="Solyc01g091260.3"/>
</dbReference>
<comment type="subcellular location">
    <subcellularLocation>
        <location evidence="1">Cytoplasm</location>
    </subcellularLocation>
</comment>
<protein>
    <submittedName>
        <fullName evidence="6">Uncharacterized protein</fullName>
    </submittedName>
</protein>
<dbReference type="EnsemblPlants" id="Solyc01g091260.3.1">
    <property type="protein sequence ID" value="Solyc01g091260.3.1"/>
    <property type="gene ID" value="Solyc01g091260.3"/>
</dbReference>
<sequence length="561" mass="62449">MQRGRGDNFNSPFGGIMSSIFGFGGRDPFDDPFFSRPFPNLSRTSILHPTTPHDDESNRPVIQEIDTEDDDEDAPLEPDEESGDVNGCNKERDRAYANRNPLVEHPEDLTDDHSKSSKIISKDVTRGMEDMKLEGTQSKPQSMSYRRVTYGGINGTYYTATTTRRAGNDGRVLEESKQADSTTGQATHRISRGIQDKGHSLTRKLASDGKVDTMQTLHNLEEDELAGFEQTWNGNANNEIPGWNSGFDFHANAGTSSNWLTNWEAGFRDPFSGARPSDNSAQSAQRRTQSGRPKKRTMSKLFGGKNPFDDPFFTEPFGGWFGWNDPFDVQQDSRKQITIEELNPEGDGGQAQENSEPTKDLVVKNKKPSKKSNGSQSFSYRRVSYGGLNGMYYICSEGKMIGPDGVVLAEMKEEDKTIGESLHTISKGIHNKVISDVNSFEIEILRLGVCQGHSVTTKHSSDGREDTLQTLHNLNEDELGDFEQNWKANADKYLPGWDKNFSLLENQGSISSLWDEFANWRGLGGYESPALEYYGNAGPVAQVSESGEDSSRRATRRVPVE</sequence>
<keyword evidence="4" id="KW-0597">Phosphoprotein</keyword>